<feature type="non-terminal residue" evidence="1">
    <location>
        <position position="1"/>
    </location>
</feature>
<proteinExistence type="predicted"/>
<gene>
    <name evidence="1" type="ORF">LCGC14_1509190</name>
</gene>
<comment type="caution">
    <text evidence="1">The sequence shown here is derived from an EMBL/GenBank/DDBJ whole genome shotgun (WGS) entry which is preliminary data.</text>
</comment>
<accession>A0A0F9J1Y0</accession>
<dbReference type="AlphaFoldDB" id="A0A0F9J1Y0"/>
<organism evidence="1">
    <name type="scientific">marine sediment metagenome</name>
    <dbReference type="NCBI Taxonomy" id="412755"/>
    <lineage>
        <taxon>unclassified sequences</taxon>
        <taxon>metagenomes</taxon>
        <taxon>ecological metagenomes</taxon>
    </lineage>
</organism>
<dbReference type="EMBL" id="LAZR01011058">
    <property type="protein sequence ID" value="KKM63659.1"/>
    <property type="molecule type" value="Genomic_DNA"/>
</dbReference>
<protein>
    <submittedName>
        <fullName evidence="1">Uncharacterized protein</fullName>
    </submittedName>
</protein>
<sequence>DRTTDEKIEWLDKCMTFVCDKHGDPVVKFHGFGVTSVRILLEYPWYSVDSASWVMFSRYGTVLVPKVDANGQWKYDTAPMSVQITLRAPTIQKKGYQHYNSMNRHAQEIIRKYIYEKGFVLGRSLMKDGNEIIVHSGVCNDHRMRDLLNLQFYIDLGKHIQPWPWRYKFKDFVF</sequence>
<evidence type="ECO:0000313" key="1">
    <source>
        <dbReference type="EMBL" id="KKM63659.1"/>
    </source>
</evidence>
<reference evidence="1" key="1">
    <citation type="journal article" date="2015" name="Nature">
        <title>Complex archaea that bridge the gap between prokaryotes and eukaryotes.</title>
        <authorList>
            <person name="Spang A."/>
            <person name="Saw J.H."/>
            <person name="Jorgensen S.L."/>
            <person name="Zaremba-Niedzwiedzka K."/>
            <person name="Martijn J."/>
            <person name="Lind A.E."/>
            <person name="van Eijk R."/>
            <person name="Schleper C."/>
            <person name="Guy L."/>
            <person name="Ettema T.J."/>
        </authorList>
    </citation>
    <scope>NUCLEOTIDE SEQUENCE</scope>
</reference>
<name>A0A0F9J1Y0_9ZZZZ</name>